<dbReference type="KEGG" id="emc:129343637"/>
<dbReference type="PANTHER" id="PTHR22647:SF3">
    <property type="entry name" value="SH3 DOMAIN AND TETRATRICOPEPTIDE REPEAT-CONTAINING PROTEIN 1"/>
    <property type="match status" value="1"/>
</dbReference>
<dbReference type="InterPro" id="IPR011990">
    <property type="entry name" value="TPR-like_helical_dom_sf"/>
</dbReference>
<proteinExistence type="predicted"/>
<dbReference type="InterPro" id="IPR036028">
    <property type="entry name" value="SH3-like_dom_sf"/>
</dbReference>
<evidence type="ECO:0000256" key="1">
    <source>
        <dbReference type="SAM" id="MobiDB-lite"/>
    </source>
</evidence>
<keyword evidence="2" id="KW-1185">Reference proteome</keyword>
<dbReference type="SUPFAM" id="SSF50044">
    <property type="entry name" value="SH3-domain"/>
    <property type="match status" value="1"/>
</dbReference>
<dbReference type="InterPro" id="IPR042772">
    <property type="entry name" value="SH3TC1/SH3TC2"/>
</dbReference>
<accession>A0AA97LHN7</accession>
<dbReference type="CTD" id="54436"/>
<dbReference type="RefSeq" id="XP_054855935.1">
    <property type="nucleotide sequence ID" value="XM_054999960.1"/>
</dbReference>
<dbReference type="GeneID" id="129343637"/>
<dbReference type="Proteomes" id="UP001190640">
    <property type="component" value="Chromosome 15"/>
</dbReference>
<dbReference type="RefSeq" id="XP_054855936.1">
    <property type="nucleotide sequence ID" value="XM_054999961.1"/>
</dbReference>
<dbReference type="SUPFAM" id="SSF48452">
    <property type="entry name" value="TPR-like"/>
    <property type="match status" value="2"/>
</dbReference>
<organism evidence="2 3">
    <name type="scientific">Eublepharis macularius</name>
    <name type="common">Leopard gecko</name>
    <name type="synonym">Cyrtodactylus macularius</name>
    <dbReference type="NCBI Taxonomy" id="481883"/>
    <lineage>
        <taxon>Eukaryota</taxon>
        <taxon>Metazoa</taxon>
        <taxon>Chordata</taxon>
        <taxon>Craniata</taxon>
        <taxon>Vertebrata</taxon>
        <taxon>Euteleostomi</taxon>
        <taxon>Lepidosauria</taxon>
        <taxon>Squamata</taxon>
        <taxon>Bifurcata</taxon>
        <taxon>Gekkota</taxon>
        <taxon>Eublepharidae</taxon>
        <taxon>Eublepharinae</taxon>
        <taxon>Eublepharis</taxon>
    </lineage>
</organism>
<evidence type="ECO:0000313" key="2">
    <source>
        <dbReference type="Proteomes" id="UP001190640"/>
    </source>
</evidence>
<gene>
    <name evidence="3 4" type="primary">SH3TC1</name>
</gene>
<dbReference type="Gene3D" id="2.30.30.40">
    <property type="entry name" value="SH3 Domains"/>
    <property type="match status" value="1"/>
</dbReference>
<dbReference type="SMART" id="SM00028">
    <property type="entry name" value="TPR"/>
    <property type="match status" value="5"/>
</dbReference>
<evidence type="ECO:0000313" key="3">
    <source>
        <dbReference type="RefSeq" id="XP_054855935.1"/>
    </source>
</evidence>
<dbReference type="PANTHER" id="PTHR22647">
    <property type="entry name" value="SH3 DOMAIN AND TETRATRICOPEPTIDE REPEATS CONTAINING PROTEIN"/>
    <property type="match status" value="1"/>
</dbReference>
<name>A0AA97LHN7_EUBMA</name>
<protein>
    <submittedName>
        <fullName evidence="3 4">SH3 domain and tetratricopeptide repeat-containing protein 1 isoform X1</fullName>
    </submittedName>
</protein>
<reference evidence="3 4" key="1">
    <citation type="submission" date="2025-04" db="UniProtKB">
        <authorList>
            <consortium name="RefSeq"/>
        </authorList>
    </citation>
    <scope>IDENTIFICATION</scope>
    <source>
        <tissue evidence="3 4">Blood</tissue>
    </source>
</reference>
<feature type="region of interest" description="Disordered" evidence="1">
    <location>
        <begin position="1"/>
        <end position="55"/>
    </location>
</feature>
<feature type="compositionally biased region" description="Low complexity" evidence="1">
    <location>
        <begin position="11"/>
        <end position="23"/>
    </location>
</feature>
<dbReference type="Gene3D" id="1.25.40.10">
    <property type="entry name" value="Tetratricopeptide repeat domain"/>
    <property type="match status" value="3"/>
</dbReference>
<sequence>MESSKRRREAFGAPEAAAESSSACRGKARAELLGETTSGCPRDPHARGGPSRQRQQKVLPLKITMWKHKTGLPDSQLQGHLRERLRLLENDDSKARTVFGELSARLLSIHSEDHLIVVTFWTFEEIWKFKTYYSLGFLKHCMENLLLGDHFWLFTQEEEEEAAAGLDVHLDEECLGVIYRDLLIQEGAFFVFHRENVSERRGSDPGGRIYPLNRATAERALEAAEWDSLAEGLSKPLVPFQQWFLKANMDPADFAKESQHVGTNQIGPDYIAVGASVAIIGHASAVPEEIDFQEGDRIEIIGYFMKSMQWFVGRLVPQGRIGFVQSAHVKPDIFKESLCLTFIEDEYPFFTKEKALSEDNMITLLKQTSHEDICNVYRIDGEEDFEFEQSMKQGISHSSLDKNSCRMKCKVEQLLRKAKDLYEEGRAEEKEPFSAPEAEVPSIPQEPCFRIGQEDKTGRPEVSDSLLLFLNRKGYETSFKNLYDLSFSFLKTLFYGYESEEDLTDYLGLAREAAKRARLPWALTRLCYLLGRMGVRKFKLSQARVYFEEAVAALQGDFSDLYLVTSLYANLTGIYLLQKNKDKRASVLDKAASLLMGVPNYISSTAMESEILKHALKRAVLSQSKSAEARACLLLAKHYLNFKQGEEALPFLERLQLLNQDMGFPDSALSTDCFFTLGQLYSQKCLPHLVLSCVHSASSCSSGTLPESFRGMELVLKNGPKTVGQTPPSQIARYLRQMLPLLDTSNKHGKLRDVICRRLSVLYSRHKLYRKATDFMEKVLDENLQASAEETINRLLFLSWLYILRRQNTVAVGILDAITESLQSSCPQFGVAHNMLAIALRQLQDTKRAAESYYIALHISQEMNMIHNQAVALANLGALCLHSAARSLGEHFLLKAVKVFSELPSVDWGRDFIAVLLRLGCCYSNGVYKEKARLCYEWAFLVAMETGHLEGQLQAVRHLCQFYSAVLPDEVQCVRYNEYQLSLLRKMPDKAMEGQVLETISRLYLSLGTERAYRSALEYTKQSLGLFIDLQAKAKEAQAWLQAGKIYYMLRQNELVDLYIQVAHNAAVCTQDPNLEMELFEASGDIFFNGDWEKGKAVSFYRDKALPLAIKIRNRNAELRLCNKLVGLLLTLKAYEECLGYAQASLTLSVDLGMQLNERAAYHRLAVIHHHLGHSELAEHFYLKALSLCPSPLEYDEEALYYVQVYLVLGDIIFYELKDPFDAAGYYHLALAAAMELGNKKAQLKIYTRLAIIYHNFLVDREVSLSYYQKARAFATELNIRRINLSPHQCHMITAGTTQVSKNLKGI</sequence>
<dbReference type="InterPro" id="IPR019734">
    <property type="entry name" value="TPR_rpt"/>
</dbReference>
<evidence type="ECO:0000313" key="4">
    <source>
        <dbReference type="RefSeq" id="XP_054855936.1"/>
    </source>
</evidence>